<dbReference type="RefSeq" id="WP_148379137.1">
    <property type="nucleotide sequence ID" value="NZ_VSIY01000014.1"/>
</dbReference>
<keyword evidence="2" id="KW-0378">Hydrolase</keyword>
<dbReference type="EMBL" id="VSIY01000014">
    <property type="protein sequence ID" value="TYB79971.1"/>
    <property type="molecule type" value="Genomic_DNA"/>
</dbReference>
<feature type="domain" description="Metallo-beta-lactamase" evidence="1">
    <location>
        <begin position="38"/>
        <end position="256"/>
    </location>
</feature>
<dbReference type="Pfam" id="PF00753">
    <property type="entry name" value="Lactamase_B"/>
    <property type="match status" value="1"/>
</dbReference>
<dbReference type="InterPro" id="IPR050662">
    <property type="entry name" value="Sec-metab_biosynth-thioest"/>
</dbReference>
<dbReference type="SUPFAM" id="SSF56281">
    <property type="entry name" value="Metallo-hydrolase/oxidoreductase"/>
    <property type="match status" value="1"/>
</dbReference>
<evidence type="ECO:0000313" key="2">
    <source>
        <dbReference type="EMBL" id="TYB79971.1"/>
    </source>
</evidence>
<dbReference type="PANTHER" id="PTHR23131">
    <property type="entry name" value="ENDORIBONUCLEASE LACTB2"/>
    <property type="match status" value="1"/>
</dbReference>
<proteinExistence type="predicted"/>
<accession>A0A5D0RGE1</accession>
<dbReference type="GO" id="GO:0016787">
    <property type="term" value="F:hydrolase activity"/>
    <property type="evidence" value="ECO:0007669"/>
    <property type="project" value="UniProtKB-KW"/>
</dbReference>
<dbReference type="SMART" id="SM00849">
    <property type="entry name" value="Lactamase_B"/>
    <property type="match status" value="1"/>
</dbReference>
<gene>
    <name evidence="2" type="ORF">FVF75_14125</name>
</gene>
<dbReference type="InterPro" id="IPR048933">
    <property type="entry name" value="B_lactamase-like_C"/>
</dbReference>
<dbReference type="Gene3D" id="1.10.10.10">
    <property type="entry name" value="Winged helix-like DNA-binding domain superfamily/Winged helix DNA-binding domain"/>
    <property type="match status" value="1"/>
</dbReference>
<sequence>MNAPLTFPWETPPPPGEAIELAENLLWLRIPMPFRLDHVNSYALWDNDGWTIVDTGIDSEDTRALWRDLMRGPLGGKPVARLIVTHPHPDHIGLAGWFQTEFGVELITTQTAWLYARMLQLDRQLKPVDETLAYWRAGGMDPELYEKRRTERPFNFADLVADLPLGYRRVKEGSTLRFGGRTWDVHIGNGHAPEHATFWSRDDELVIGGDQLLATISPNLGVHATEPDADPVGDWLESCEYLSQFADDHQLVLPGHKLCFMGLPTRMRQLIDNHHFALDRLMEFLDQPRTAAECFKPLFKRKIGEGEYSLALNEAIGHLNHLYRTGKITRRRRASDDAWLWQRKG</sequence>
<evidence type="ECO:0000259" key="1">
    <source>
        <dbReference type="SMART" id="SM00849"/>
    </source>
</evidence>
<reference evidence="2 3" key="1">
    <citation type="submission" date="2019-08" db="EMBL/GenBank/DDBJ databases">
        <title>Identification of a novel species of the genus Boseongicola.</title>
        <authorList>
            <person name="Zhang X.-Q."/>
        </authorList>
    </citation>
    <scope>NUCLEOTIDE SEQUENCE [LARGE SCALE GENOMIC DNA]</scope>
    <source>
        <strain evidence="2 3">HY14</strain>
    </source>
</reference>
<protein>
    <submittedName>
        <fullName evidence="2">MBL fold metallo-hydrolase</fullName>
    </submittedName>
</protein>
<name>A0A5D0RGE1_9RHOB</name>
<dbReference type="PANTHER" id="PTHR23131:SF4">
    <property type="entry name" value="METALLO-BETA-LACTAMASE SUPERFAMILY POTEIN"/>
    <property type="match status" value="1"/>
</dbReference>
<comment type="caution">
    <text evidence="2">The sequence shown here is derived from an EMBL/GenBank/DDBJ whole genome shotgun (WGS) entry which is preliminary data.</text>
</comment>
<dbReference type="InterPro" id="IPR036388">
    <property type="entry name" value="WH-like_DNA-bd_sf"/>
</dbReference>
<dbReference type="InterPro" id="IPR036866">
    <property type="entry name" value="RibonucZ/Hydroxyglut_hydro"/>
</dbReference>
<keyword evidence="3" id="KW-1185">Reference proteome</keyword>
<dbReference type="Proteomes" id="UP000322080">
    <property type="component" value="Unassembled WGS sequence"/>
</dbReference>
<dbReference type="AlphaFoldDB" id="A0A5D0RGE1"/>
<dbReference type="Pfam" id="PF21221">
    <property type="entry name" value="B_lactamase-like_C"/>
    <property type="match status" value="1"/>
</dbReference>
<evidence type="ECO:0000313" key="3">
    <source>
        <dbReference type="Proteomes" id="UP000322080"/>
    </source>
</evidence>
<organism evidence="2 3">
    <name type="scientific">Maritimibacter fusiformis</name>
    <dbReference type="NCBI Taxonomy" id="2603819"/>
    <lineage>
        <taxon>Bacteria</taxon>
        <taxon>Pseudomonadati</taxon>
        <taxon>Pseudomonadota</taxon>
        <taxon>Alphaproteobacteria</taxon>
        <taxon>Rhodobacterales</taxon>
        <taxon>Roseobacteraceae</taxon>
        <taxon>Maritimibacter</taxon>
    </lineage>
</organism>
<dbReference type="InterPro" id="IPR001279">
    <property type="entry name" value="Metallo-B-lactamas"/>
</dbReference>
<dbReference type="Gene3D" id="3.60.15.10">
    <property type="entry name" value="Ribonuclease Z/Hydroxyacylglutathione hydrolase-like"/>
    <property type="match status" value="1"/>
</dbReference>